<dbReference type="NCBIfam" id="NF002881">
    <property type="entry name" value="PRK03343.1"/>
    <property type="match status" value="1"/>
</dbReference>
<dbReference type="GO" id="GO:0006098">
    <property type="term" value="P:pentose-phosphate shunt"/>
    <property type="evidence" value="ECO:0007669"/>
    <property type="project" value="UniProtKB-UniRule"/>
</dbReference>
<evidence type="ECO:0000256" key="1">
    <source>
        <dbReference type="ARBA" id="ARBA00003518"/>
    </source>
</evidence>
<dbReference type="Gene3D" id="3.20.20.70">
    <property type="entry name" value="Aldolase class I"/>
    <property type="match status" value="1"/>
</dbReference>
<dbReference type="Proteomes" id="UP000243535">
    <property type="component" value="Unassembled WGS sequence"/>
</dbReference>
<evidence type="ECO:0000256" key="3">
    <source>
        <dbReference type="ARBA" id="ARBA00004857"/>
    </source>
</evidence>
<sequence>MDRIPNNKNPLLIMNRLQAVRAFGQRIWLDNLSRDLIASGALTRLFEEDGIAGVTSNPSIFEKAIRTDARYRDDLAALRLRALNAEHTYESLVIRDIRDACDLLAPQYQASNGDDGYVSLEVSPALAHDEAGTVAAARRLWAAVGRPNAMIKVPATPAGIGALATLTREGINVNITLIFSLRQLDNVWDAYLAGLAARYGDGEPVGHVKAVASFFLSRIDNAVDGRVPPPVRGRVAVALAKLAYARYRERFHGEGFAKLRRAGARPQYLLWASTGTKNPDYSDVLYVESLIGPETINTVPDATLAAFRDHGVAAPTLESGLEDARNVIRTAGEAGVDLAEVGEMLQQDGLRQFDDAFAKLMALTG</sequence>
<comment type="catalytic activity">
    <reaction evidence="10 11">
        <text>D-sedoheptulose 7-phosphate + D-glyceraldehyde 3-phosphate = D-erythrose 4-phosphate + beta-D-fructose 6-phosphate</text>
        <dbReference type="Rhea" id="RHEA:17053"/>
        <dbReference type="ChEBI" id="CHEBI:16897"/>
        <dbReference type="ChEBI" id="CHEBI:57483"/>
        <dbReference type="ChEBI" id="CHEBI:57634"/>
        <dbReference type="ChEBI" id="CHEBI:59776"/>
        <dbReference type="EC" id="2.2.1.2"/>
    </reaction>
</comment>
<dbReference type="InterPro" id="IPR018225">
    <property type="entry name" value="Transaldolase_AS"/>
</dbReference>
<dbReference type="SUPFAM" id="SSF51569">
    <property type="entry name" value="Aldolase"/>
    <property type="match status" value="1"/>
</dbReference>
<evidence type="ECO:0000313" key="13">
    <source>
        <dbReference type="Proteomes" id="UP000243535"/>
    </source>
</evidence>
<proteinExistence type="inferred from homology"/>
<keyword evidence="13" id="KW-1185">Reference proteome</keyword>
<dbReference type="PROSITE" id="PS01054">
    <property type="entry name" value="TRANSALDOLASE_1"/>
    <property type="match status" value="1"/>
</dbReference>
<dbReference type="PANTHER" id="PTHR10683:SF31">
    <property type="entry name" value="TRANSALDOLASE"/>
    <property type="match status" value="1"/>
</dbReference>
<dbReference type="STRING" id="375574.GCA_001418035_00637"/>
<evidence type="ECO:0000256" key="5">
    <source>
        <dbReference type="ARBA" id="ARBA00013151"/>
    </source>
</evidence>
<keyword evidence="8 11" id="KW-0570">Pentose shunt</keyword>
<dbReference type="GO" id="GO:0005975">
    <property type="term" value="P:carbohydrate metabolic process"/>
    <property type="evidence" value="ECO:0007669"/>
    <property type="project" value="InterPro"/>
</dbReference>
<dbReference type="PANTHER" id="PTHR10683">
    <property type="entry name" value="TRANSALDOLASE"/>
    <property type="match status" value="1"/>
</dbReference>
<evidence type="ECO:0000256" key="2">
    <source>
        <dbReference type="ARBA" id="ARBA00004496"/>
    </source>
</evidence>
<dbReference type="AlphaFoldDB" id="A0A0K6GTE5"/>
<comment type="subcellular location">
    <subcellularLocation>
        <location evidence="2 11">Cytoplasm</location>
    </subcellularLocation>
</comment>
<evidence type="ECO:0000256" key="6">
    <source>
        <dbReference type="ARBA" id="ARBA00022490"/>
    </source>
</evidence>
<protein>
    <recommendedName>
        <fullName evidence="5 11">Transaldolase</fullName>
        <ecNumber evidence="5 11">2.2.1.2</ecNumber>
    </recommendedName>
</protein>
<dbReference type="InterPro" id="IPR013785">
    <property type="entry name" value="Aldolase_TIM"/>
</dbReference>
<evidence type="ECO:0000256" key="9">
    <source>
        <dbReference type="ARBA" id="ARBA00023270"/>
    </source>
</evidence>
<evidence type="ECO:0000256" key="8">
    <source>
        <dbReference type="ARBA" id="ARBA00023126"/>
    </source>
</evidence>
<evidence type="ECO:0000313" key="12">
    <source>
        <dbReference type="EMBL" id="CUA81990.1"/>
    </source>
</evidence>
<accession>A0A0K6GTE5</accession>
<comment type="function">
    <text evidence="1 11">Transaldolase is important for the balance of metabolites in the pentose-phosphate pathway.</text>
</comment>
<dbReference type="Pfam" id="PF00923">
    <property type="entry name" value="TAL_FSA"/>
    <property type="match status" value="1"/>
</dbReference>
<gene>
    <name evidence="11" type="primary">tal</name>
    <name evidence="12" type="ORF">Ga0061063_0838</name>
</gene>
<dbReference type="NCBIfam" id="TIGR00876">
    <property type="entry name" value="tal_mycobact"/>
    <property type="match status" value="1"/>
</dbReference>
<dbReference type="GO" id="GO:0005737">
    <property type="term" value="C:cytoplasm"/>
    <property type="evidence" value="ECO:0007669"/>
    <property type="project" value="UniProtKB-SubCell"/>
</dbReference>
<dbReference type="PIRSF" id="PIRSF036915">
    <property type="entry name" value="Trnald_Bac_Plnt"/>
    <property type="match status" value="1"/>
</dbReference>
<evidence type="ECO:0000256" key="10">
    <source>
        <dbReference type="ARBA" id="ARBA00048810"/>
    </source>
</evidence>
<keyword evidence="7 11" id="KW-0808">Transferase</keyword>
<dbReference type="GO" id="GO:0004801">
    <property type="term" value="F:transaldolase activity"/>
    <property type="evidence" value="ECO:0007669"/>
    <property type="project" value="UniProtKB-UniRule"/>
</dbReference>
<dbReference type="CDD" id="cd00955">
    <property type="entry name" value="Transaldolase_like"/>
    <property type="match status" value="1"/>
</dbReference>
<reference evidence="13" key="1">
    <citation type="submission" date="2015-08" db="EMBL/GenBank/DDBJ databases">
        <authorList>
            <person name="Varghese N."/>
        </authorList>
    </citation>
    <scope>NUCLEOTIDE SEQUENCE [LARGE SCALE GENOMIC DNA]</scope>
    <source>
        <strain evidence="13">DSM 17901</strain>
    </source>
</reference>
<evidence type="ECO:0000256" key="11">
    <source>
        <dbReference type="HAMAP-Rule" id="MF_00493"/>
    </source>
</evidence>
<dbReference type="InterPro" id="IPR004732">
    <property type="entry name" value="Transaldolase_2"/>
</dbReference>
<dbReference type="HAMAP" id="MF_00493">
    <property type="entry name" value="Transaldolase_2"/>
    <property type="match status" value="1"/>
</dbReference>
<comment type="similarity">
    <text evidence="4 11">Belongs to the transaldolase family. Type 2 subfamily.</text>
</comment>
<keyword evidence="9 11" id="KW-0704">Schiff base</keyword>
<evidence type="ECO:0000256" key="4">
    <source>
        <dbReference type="ARBA" id="ARBA00008426"/>
    </source>
</evidence>
<dbReference type="InterPro" id="IPR001585">
    <property type="entry name" value="TAL/FSA"/>
</dbReference>
<name>A0A0K6GTE5_9NEIS</name>
<evidence type="ECO:0000256" key="7">
    <source>
        <dbReference type="ARBA" id="ARBA00022679"/>
    </source>
</evidence>
<comment type="pathway">
    <text evidence="3 11">Carbohydrate degradation; pentose phosphate pathway; D-glyceraldehyde 3-phosphate and beta-D-fructose 6-phosphate from D-ribose 5-phosphate and D-xylulose 5-phosphate (non-oxidative stage): step 2/3.</text>
</comment>
<organism evidence="12 13">
    <name type="scientific">Gulbenkiania indica</name>
    <dbReference type="NCBI Taxonomy" id="375574"/>
    <lineage>
        <taxon>Bacteria</taxon>
        <taxon>Pseudomonadati</taxon>
        <taxon>Pseudomonadota</taxon>
        <taxon>Betaproteobacteria</taxon>
        <taxon>Neisseriales</taxon>
        <taxon>Chromobacteriaceae</taxon>
        <taxon>Gulbenkiania</taxon>
    </lineage>
</organism>
<feature type="active site" description="Schiff-base intermediate with substrate" evidence="11">
    <location>
        <position position="152"/>
    </location>
</feature>
<dbReference type="EC" id="2.2.1.2" evidence="5 11"/>
<dbReference type="UniPathway" id="UPA00115">
    <property type="reaction ID" value="UER00414"/>
</dbReference>
<keyword evidence="6 11" id="KW-0963">Cytoplasm</keyword>
<dbReference type="EMBL" id="CYHA01000001">
    <property type="protein sequence ID" value="CUA81990.1"/>
    <property type="molecule type" value="Genomic_DNA"/>
</dbReference>